<keyword evidence="1" id="KW-0472">Membrane</keyword>
<feature type="transmembrane region" description="Helical" evidence="1">
    <location>
        <begin position="30"/>
        <end position="49"/>
    </location>
</feature>
<keyword evidence="1" id="KW-0812">Transmembrane</keyword>
<keyword evidence="3" id="KW-1185">Reference proteome</keyword>
<accession>A0A9W7ZQZ1</accession>
<dbReference type="Proteomes" id="UP001150569">
    <property type="component" value="Unassembled WGS sequence"/>
</dbReference>
<keyword evidence="1" id="KW-1133">Transmembrane helix</keyword>
<evidence type="ECO:0008006" key="4">
    <source>
        <dbReference type="Google" id="ProtNLM"/>
    </source>
</evidence>
<proteinExistence type="predicted"/>
<dbReference type="OrthoDB" id="419711at2759"/>
<dbReference type="GO" id="GO:0016020">
    <property type="term" value="C:membrane"/>
    <property type="evidence" value="ECO:0007669"/>
    <property type="project" value="TreeGrafter"/>
</dbReference>
<gene>
    <name evidence="2" type="ORF">IWQ60_010635</name>
</gene>
<feature type="transmembrane region" description="Helical" evidence="1">
    <location>
        <begin position="202"/>
        <end position="224"/>
    </location>
</feature>
<dbReference type="PANTHER" id="PTHR12242:SF1">
    <property type="entry name" value="MYND-TYPE DOMAIN-CONTAINING PROTEIN"/>
    <property type="match status" value="1"/>
</dbReference>
<feature type="transmembrane region" description="Helical" evidence="1">
    <location>
        <begin position="244"/>
        <end position="263"/>
    </location>
</feature>
<name>A0A9W7ZQZ1_9FUNG</name>
<sequence length="308" mass="34734">MAVLSRFFGFDRLDTETFATSHILSPRALFAVRLVVTLYALAVLGAMFYQNRGPFFFYLTCWGFLGLTTYFILATAFSAVYCCGPGAAARVHRPRHTLVAVNEPQNGADMDVSACSDDSDRWSVRAADLPLFAPQYRPYQVVLWFLYDTIIVFHVLVPIIYWSMLYDPSHHSTPFLTFTNVASHATDLVLILIEVACNRAPLVASHSLIIIVCLLLYMALAYVVHAGQHYFVYPFLDYHLNPPWKVVLTLLAMVAGSVVLFYIQYFVHVTRDRLGACQRQKAAVPVRGQVERLATPAMGMEKDVDFKE</sequence>
<feature type="transmembrane region" description="Helical" evidence="1">
    <location>
        <begin position="175"/>
        <end position="195"/>
    </location>
</feature>
<reference evidence="2" key="1">
    <citation type="submission" date="2022-07" db="EMBL/GenBank/DDBJ databases">
        <title>Phylogenomic reconstructions and comparative analyses of Kickxellomycotina fungi.</title>
        <authorList>
            <person name="Reynolds N.K."/>
            <person name="Stajich J.E."/>
            <person name="Barry K."/>
            <person name="Grigoriev I.V."/>
            <person name="Crous P."/>
            <person name="Smith M.E."/>
        </authorList>
    </citation>
    <scope>NUCLEOTIDE SEQUENCE</scope>
    <source>
        <strain evidence="2">RSA 861</strain>
    </source>
</reference>
<evidence type="ECO:0000313" key="3">
    <source>
        <dbReference type="Proteomes" id="UP001150569"/>
    </source>
</evidence>
<protein>
    <recommendedName>
        <fullName evidence="4">Protein rolling stone-like</fullName>
    </recommendedName>
</protein>
<evidence type="ECO:0000313" key="2">
    <source>
        <dbReference type="EMBL" id="KAJ1910473.1"/>
    </source>
</evidence>
<dbReference type="PANTHER" id="PTHR12242">
    <property type="entry name" value="OS02G0130600 PROTEIN-RELATED"/>
    <property type="match status" value="1"/>
</dbReference>
<feature type="transmembrane region" description="Helical" evidence="1">
    <location>
        <begin position="55"/>
        <end position="83"/>
    </location>
</feature>
<dbReference type="AlphaFoldDB" id="A0A9W7ZQZ1"/>
<organism evidence="2 3">
    <name type="scientific">Tieghemiomyces parasiticus</name>
    <dbReference type="NCBI Taxonomy" id="78921"/>
    <lineage>
        <taxon>Eukaryota</taxon>
        <taxon>Fungi</taxon>
        <taxon>Fungi incertae sedis</taxon>
        <taxon>Zoopagomycota</taxon>
        <taxon>Kickxellomycotina</taxon>
        <taxon>Dimargaritomycetes</taxon>
        <taxon>Dimargaritales</taxon>
        <taxon>Dimargaritaceae</taxon>
        <taxon>Tieghemiomyces</taxon>
    </lineage>
</organism>
<dbReference type="EMBL" id="JANBPT010001045">
    <property type="protein sequence ID" value="KAJ1910473.1"/>
    <property type="molecule type" value="Genomic_DNA"/>
</dbReference>
<evidence type="ECO:0000256" key="1">
    <source>
        <dbReference type="SAM" id="Phobius"/>
    </source>
</evidence>
<feature type="transmembrane region" description="Helical" evidence="1">
    <location>
        <begin position="141"/>
        <end position="163"/>
    </location>
</feature>
<comment type="caution">
    <text evidence="2">The sequence shown here is derived from an EMBL/GenBank/DDBJ whole genome shotgun (WGS) entry which is preliminary data.</text>
</comment>